<dbReference type="AlphaFoldDB" id="A0AA35KZE7"/>
<evidence type="ECO:0000313" key="2">
    <source>
        <dbReference type="Proteomes" id="UP001178461"/>
    </source>
</evidence>
<name>A0AA35KZE7_9SAUR</name>
<accession>A0AA35KZE7</accession>
<evidence type="ECO:0000313" key="1">
    <source>
        <dbReference type="EMBL" id="CAI5786481.1"/>
    </source>
</evidence>
<sequence length="178" mass="19742">MKRLVTNSPSVFSPFLTPPTLTNQDCDMIRLLLLSFLLAVIGQNGTWGKPVHGDIRSILQVDFSDAADPANDFQAKRNSYHAARGPEVLNPADPSSLCYLIQESDTESQISCRLRFTRSKFNFNPFGLRFGKRQGGVLDADTGKLGPQSSSSKMLQSLLKPKLDRMIELCGEMWGEDC</sequence>
<reference evidence="1" key="1">
    <citation type="submission" date="2022-12" db="EMBL/GenBank/DDBJ databases">
        <authorList>
            <person name="Alioto T."/>
            <person name="Alioto T."/>
            <person name="Gomez Garrido J."/>
        </authorList>
    </citation>
    <scope>NUCLEOTIDE SEQUENCE</scope>
</reference>
<protein>
    <submittedName>
        <fullName evidence="1">Uncharacterized protein</fullName>
    </submittedName>
</protein>
<organism evidence="1 2">
    <name type="scientific">Podarcis lilfordi</name>
    <name type="common">Lilford's wall lizard</name>
    <dbReference type="NCBI Taxonomy" id="74358"/>
    <lineage>
        <taxon>Eukaryota</taxon>
        <taxon>Metazoa</taxon>
        <taxon>Chordata</taxon>
        <taxon>Craniata</taxon>
        <taxon>Vertebrata</taxon>
        <taxon>Euteleostomi</taxon>
        <taxon>Lepidosauria</taxon>
        <taxon>Squamata</taxon>
        <taxon>Bifurcata</taxon>
        <taxon>Unidentata</taxon>
        <taxon>Episquamata</taxon>
        <taxon>Laterata</taxon>
        <taxon>Lacertibaenia</taxon>
        <taxon>Lacertidae</taxon>
        <taxon>Podarcis</taxon>
    </lineage>
</organism>
<gene>
    <name evidence="1" type="ORF">PODLI_1B036682</name>
</gene>
<dbReference type="Proteomes" id="UP001178461">
    <property type="component" value="Chromosome 10"/>
</dbReference>
<keyword evidence="2" id="KW-1185">Reference proteome</keyword>
<proteinExistence type="predicted"/>
<dbReference type="EMBL" id="OX395135">
    <property type="protein sequence ID" value="CAI5786481.1"/>
    <property type="molecule type" value="Genomic_DNA"/>
</dbReference>